<name>A0A914A749_PATMI</name>
<dbReference type="GeneID" id="119730675"/>
<dbReference type="OrthoDB" id="9990035at2759"/>
<proteinExistence type="predicted"/>
<reference evidence="4" key="1">
    <citation type="submission" date="2022-11" db="UniProtKB">
        <authorList>
            <consortium name="EnsemblMetazoa"/>
        </authorList>
    </citation>
    <scope>IDENTIFICATION</scope>
</reference>
<keyword evidence="5" id="KW-1185">Reference proteome</keyword>
<feature type="domain" description="Fibrinogen C-terminal" evidence="3">
    <location>
        <begin position="256"/>
        <end position="345"/>
    </location>
</feature>
<dbReference type="Proteomes" id="UP000887568">
    <property type="component" value="Unplaced"/>
</dbReference>
<dbReference type="SMART" id="SM00186">
    <property type="entry name" value="FBG"/>
    <property type="match status" value="3"/>
</dbReference>
<dbReference type="RefSeq" id="XP_038059595.1">
    <property type="nucleotide sequence ID" value="XM_038203667.1"/>
</dbReference>
<evidence type="ECO:0000256" key="1">
    <source>
        <dbReference type="ARBA" id="ARBA00023157"/>
    </source>
</evidence>
<dbReference type="Pfam" id="PF00147">
    <property type="entry name" value="Fibrinogen_C"/>
    <property type="match status" value="3"/>
</dbReference>
<dbReference type="SMART" id="SM00473">
    <property type="entry name" value="PAN_AP"/>
    <property type="match status" value="1"/>
</dbReference>
<evidence type="ECO:0000313" key="4">
    <source>
        <dbReference type="EnsemblMetazoa" id="XP_038059595.1"/>
    </source>
</evidence>
<dbReference type="AlphaFoldDB" id="A0A914A749"/>
<dbReference type="InterPro" id="IPR036056">
    <property type="entry name" value="Fibrinogen-like_C"/>
</dbReference>
<evidence type="ECO:0000259" key="3">
    <source>
        <dbReference type="PROSITE" id="PS51406"/>
    </source>
</evidence>
<dbReference type="PROSITE" id="PS00514">
    <property type="entry name" value="FIBRINOGEN_C_1"/>
    <property type="match status" value="1"/>
</dbReference>
<dbReference type="InterPro" id="IPR003609">
    <property type="entry name" value="Pan_app"/>
</dbReference>
<dbReference type="SUPFAM" id="SSF56496">
    <property type="entry name" value="Fibrinogen C-terminal domain-like"/>
    <property type="match status" value="4"/>
</dbReference>
<dbReference type="NCBIfam" id="NF040941">
    <property type="entry name" value="GGGWT_bact"/>
    <property type="match status" value="4"/>
</dbReference>
<dbReference type="InterPro" id="IPR050373">
    <property type="entry name" value="Fibrinogen_C-term_domain"/>
</dbReference>
<dbReference type="InterPro" id="IPR014716">
    <property type="entry name" value="Fibrinogen_a/b/g_C_1"/>
</dbReference>
<dbReference type="GO" id="GO:0005615">
    <property type="term" value="C:extracellular space"/>
    <property type="evidence" value="ECO:0007669"/>
    <property type="project" value="TreeGrafter"/>
</dbReference>
<feature type="domain" description="Apple" evidence="2">
    <location>
        <begin position="361"/>
        <end position="441"/>
    </location>
</feature>
<dbReference type="PANTHER" id="PTHR19143">
    <property type="entry name" value="FIBRINOGEN/TENASCIN/ANGIOPOEITIN"/>
    <property type="match status" value="1"/>
</dbReference>
<dbReference type="SUPFAM" id="SSF57414">
    <property type="entry name" value="Hairpin loop containing domain-like"/>
    <property type="match status" value="1"/>
</dbReference>
<evidence type="ECO:0008006" key="6">
    <source>
        <dbReference type="Google" id="ProtNLM"/>
    </source>
</evidence>
<dbReference type="Pfam" id="PF00024">
    <property type="entry name" value="PAN_1"/>
    <property type="match status" value="1"/>
</dbReference>
<organism evidence="4 5">
    <name type="scientific">Patiria miniata</name>
    <name type="common">Bat star</name>
    <name type="synonym">Asterina miniata</name>
    <dbReference type="NCBI Taxonomy" id="46514"/>
    <lineage>
        <taxon>Eukaryota</taxon>
        <taxon>Metazoa</taxon>
        <taxon>Echinodermata</taxon>
        <taxon>Eleutherozoa</taxon>
        <taxon>Asterozoa</taxon>
        <taxon>Asteroidea</taxon>
        <taxon>Valvatacea</taxon>
        <taxon>Valvatida</taxon>
        <taxon>Asterinidae</taxon>
        <taxon>Patiria</taxon>
    </lineage>
</organism>
<evidence type="ECO:0000259" key="2">
    <source>
        <dbReference type="PROSITE" id="PS50948"/>
    </source>
</evidence>
<evidence type="ECO:0000313" key="5">
    <source>
        <dbReference type="Proteomes" id="UP000887568"/>
    </source>
</evidence>
<keyword evidence="1" id="KW-1015">Disulfide bond</keyword>
<dbReference type="InterPro" id="IPR002181">
    <property type="entry name" value="Fibrinogen_a/b/g_C_dom"/>
</dbReference>
<dbReference type="InterPro" id="IPR020837">
    <property type="entry name" value="Fibrinogen_CS"/>
</dbReference>
<feature type="domain" description="Fibrinogen C-terminal" evidence="3">
    <location>
        <begin position="445"/>
        <end position="641"/>
    </location>
</feature>
<feature type="domain" description="Fibrinogen C-terminal" evidence="3">
    <location>
        <begin position="24"/>
        <end position="113"/>
    </location>
</feature>
<dbReference type="PROSITE" id="PS50948">
    <property type="entry name" value="PAN"/>
    <property type="match status" value="1"/>
</dbReference>
<protein>
    <recommendedName>
        <fullName evidence="6">Fibrinogen C-terminal domain-containing protein</fullName>
    </recommendedName>
</protein>
<accession>A0A914A749</accession>
<dbReference type="CDD" id="cd00087">
    <property type="entry name" value="FReD"/>
    <property type="match status" value="1"/>
</dbReference>
<dbReference type="EnsemblMetazoa" id="XM_038203667.1">
    <property type="protein sequence ID" value="XP_038059595.1"/>
    <property type="gene ID" value="LOC119730675"/>
</dbReference>
<dbReference type="Gene3D" id="3.90.215.10">
    <property type="entry name" value="Gamma Fibrinogen, chain A, domain 1"/>
    <property type="match status" value="4"/>
</dbReference>
<dbReference type="OMA" id="WVDTTAY"/>
<feature type="domain" description="Fibrinogen C-terminal" evidence="3">
    <location>
        <begin position="132"/>
        <end position="218"/>
    </location>
</feature>
<dbReference type="PROSITE" id="PS51406">
    <property type="entry name" value="FIBRINOGEN_C_2"/>
    <property type="match status" value="4"/>
</dbReference>
<sequence length="641" mass="72835">MQNPADFITHYGSVYFDDDVDTSLFSVPQFRGCDEVLQADHNVSGIYTIFPAGFNDGLQVYSDMETDGGGWIVIQRRQDGSVNFYRNWADYQVGFGGLSGEFWLGNDNLRGLTETEDNRALQTSTFREEQVKSAVRCFRGCDEVLQAGHNVSGIYTIFPRYVYCDMETDGGGWIVIQRRHQDGSVDFYRTRNWADYQVGFDSLSGEFWLGNDNLRSLTETEDQLCQMNNLTRMHNPADFITHYGSVYFDDDVDTSLFSVPQFRGCDEVLQAGHNVSGIYTIFPAGFNDGLQVYCDMEPDGGGWIVIQRRQDGSVDFYRNWADYQVGFGSLSGEYWLGNDNLRSLTETEASVLGFALVQVHCSNLKKIFVAADNRALQTSTFRQEQAKSAVHCVNYCHADNNCRSVNYHKTDQLCQMNNLTRMQYPADFITHYGSVYFDDDVDTSFFSVPQFRGCEEFLQAGHNASGIYTIFPAGFNDGLQVYCDMETDGGGWIVIQRRQDGSVDFYRNSTDYQVGFGSLSGEFWLGNDNLRSLTETEGKWQLRIDLEDWENNTAWAEYDDFQIHGDNYTLQVNLYNTNSTAGDSLTNHNGMLFSTKDKDNDLSGNIFCARFRTGAWWYRRCYQSNLNGRFGQGTNKGGISM</sequence>